<dbReference type="Proteomes" id="UP000307440">
    <property type="component" value="Unassembled WGS sequence"/>
</dbReference>
<evidence type="ECO:0000313" key="1">
    <source>
        <dbReference type="EMBL" id="TFK19202.1"/>
    </source>
</evidence>
<keyword evidence="2" id="KW-1185">Reference proteome</keyword>
<gene>
    <name evidence="1" type="ORF">FA15DRAFT_709192</name>
</gene>
<organism evidence="1 2">
    <name type="scientific">Coprinopsis marcescibilis</name>
    <name type="common">Agaric fungus</name>
    <name type="synonym">Psathyrella marcescibilis</name>
    <dbReference type="NCBI Taxonomy" id="230819"/>
    <lineage>
        <taxon>Eukaryota</taxon>
        <taxon>Fungi</taxon>
        <taxon>Dikarya</taxon>
        <taxon>Basidiomycota</taxon>
        <taxon>Agaricomycotina</taxon>
        <taxon>Agaricomycetes</taxon>
        <taxon>Agaricomycetidae</taxon>
        <taxon>Agaricales</taxon>
        <taxon>Agaricineae</taxon>
        <taxon>Psathyrellaceae</taxon>
        <taxon>Coprinopsis</taxon>
    </lineage>
</organism>
<protein>
    <submittedName>
        <fullName evidence="1">Uncharacterized protein</fullName>
    </submittedName>
</protein>
<name>A0A5C3KGQ1_COPMA</name>
<dbReference type="OrthoDB" id="3057520at2759"/>
<dbReference type="AlphaFoldDB" id="A0A5C3KGQ1"/>
<dbReference type="EMBL" id="ML210354">
    <property type="protein sequence ID" value="TFK19202.1"/>
    <property type="molecule type" value="Genomic_DNA"/>
</dbReference>
<proteinExistence type="predicted"/>
<evidence type="ECO:0000313" key="2">
    <source>
        <dbReference type="Proteomes" id="UP000307440"/>
    </source>
</evidence>
<reference evidence="1 2" key="1">
    <citation type="journal article" date="2019" name="Nat. Ecol. Evol.">
        <title>Megaphylogeny resolves global patterns of mushroom evolution.</title>
        <authorList>
            <person name="Varga T."/>
            <person name="Krizsan K."/>
            <person name="Foldi C."/>
            <person name="Dima B."/>
            <person name="Sanchez-Garcia M."/>
            <person name="Sanchez-Ramirez S."/>
            <person name="Szollosi G.J."/>
            <person name="Szarkandi J.G."/>
            <person name="Papp V."/>
            <person name="Albert L."/>
            <person name="Andreopoulos W."/>
            <person name="Angelini C."/>
            <person name="Antonin V."/>
            <person name="Barry K.W."/>
            <person name="Bougher N.L."/>
            <person name="Buchanan P."/>
            <person name="Buyck B."/>
            <person name="Bense V."/>
            <person name="Catcheside P."/>
            <person name="Chovatia M."/>
            <person name="Cooper J."/>
            <person name="Damon W."/>
            <person name="Desjardin D."/>
            <person name="Finy P."/>
            <person name="Geml J."/>
            <person name="Haridas S."/>
            <person name="Hughes K."/>
            <person name="Justo A."/>
            <person name="Karasinski D."/>
            <person name="Kautmanova I."/>
            <person name="Kiss B."/>
            <person name="Kocsube S."/>
            <person name="Kotiranta H."/>
            <person name="LaButti K.M."/>
            <person name="Lechner B.E."/>
            <person name="Liimatainen K."/>
            <person name="Lipzen A."/>
            <person name="Lukacs Z."/>
            <person name="Mihaltcheva S."/>
            <person name="Morgado L.N."/>
            <person name="Niskanen T."/>
            <person name="Noordeloos M.E."/>
            <person name="Ohm R.A."/>
            <person name="Ortiz-Santana B."/>
            <person name="Ovrebo C."/>
            <person name="Racz N."/>
            <person name="Riley R."/>
            <person name="Savchenko A."/>
            <person name="Shiryaev A."/>
            <person name="Soop K."/>
            <person name="Spirin V."/>
            <person name="Szebenyi C."/>
            <person name="Tomsovsky M."/>
            <person name="Tulloss R.E."/>
            <person name="Uehling J."/>
            <person name="Grigoriev I.V."/>
            <person name="Vagvolgyi C."/>
            <person name="Papp T."/>
            <person name="Martin F.M."/>
            <person name="Miettinen O."/>
            <person name="Hibbett D.S."/>
            <person name="Nagy L.G."/>
        </authorList>
    </citation>
    <scope>NUCLEOTIDE SEQUENCE [LARGE SCALE GENOMIC DNA]</scope>
    <source>
        <strain evidence="1 2">CBS 121175</strain>
    </source>
</reference>
<sequence>MTAPPSKRPRIDSQSELSCELHTVDQDSFQALHKLVWGKHIREFLTEVSIVVPRPPIKHPTPTFSPTSEEEDSLDPTELNFTFIKTGCFPLPMDLLNNLPDYNGPTLLHNLPNYNGPAPALLIRDEYEELFNDLTLTTFHSKARNFVVTGQAGIGKSTGLVYILLRLLSRQARVAYQDETMAIADQFHFYDETGYHFLQTESEFVQAVRRQGNSPIYRLVDVGQKPITTAARMPNERHVYVCTPTHVNWSHTIKIQHKTSSMWYMKPFSWPELYALFKFYNPTDDTPSPTHNIWNSADLLLGHDDTVTDQAFENGGMSPQQRFEFLHILFGGSARNCFASSPRSEIGKLHAAINQITLRPESFEQAWSHATTPCGDGSEQLRMDATHVIIPWPHHSARHVATYFMASIHIVKKLAVKNQNAIWHSISKQYSAYTQSPDFSVAAGLMFEHLMHRYFLTPTFCEIVHDLFTFGSPRRKISIQFNFTEAIRFDSCNIIKDENKYYRPLIWNFPGFDSCAIINNELYLFQMTINKGDHPFNADCLERFKGCQLHEMKTNLVFVMPKGKDQFARQRSCRGKIDSHVRFAKTMITQYLLEIPVNQVFENLPASPTIRI</sequence>
<dbReference type="InterPro" id="IPR052980">
    <property type="entry name" value="Crinkler_effector"/>
</dbReference>
<dbReference type="PANTHER" id="PTHR33129">
    <property type="entry name" value="PROTEIN KINASE DOMAIN-CONTAINING PROTEIN-RELATED"/>
    <property type="match status" value="1"/>
</dbReference>
<accession>A0A5C3KGQ1</accession>
<dbReference type="PANTHER" id="PTHR33129:SF1">
    <property type="entry name" value="ATP-BINDING PROTEIN"/>
    <property type="match status" value="1"/>
</dbReference>